<protein>
    <submittedName>
        <fullName evidence="1">Uncharacterized protein</fullName>
    </submittedName>
</protein>
<dbReference type="SUPFAM" id="SSF82171">
    <property type="entry name" value="DPP6 N-terminal domain-like"/>
    <property type="match status" value="1"/>
</dbReference>
<proteinExistence type="predicted"/>
<evidence type="ECO:0000313" key="1">
    <source>
        <dbReference type="EMBL" id="BDG05934.1"/>
    </source>
</evidence>
<dbReference type="Proteomes" id="UP001162891">
    <property type="component" value="Chromosome"/>
</dbReference>
<dbReference type="RefSeq" id="WP_248355130.1">
    <property type="nucleotide sequence ID" value="NZ_AP025591.1"/>
</dbReference>
<dbReference type="InterPro" id="IPR011042">
    <property type="entry name" value="6-blade_b-propeller_TolB-like"/>
</dbReference>
<sequence length="550" mass="56727">MAHAVRTGERAAPSLRAVAWFPAAILAFALAACTSQRSTEQGHPAGLGRRVLEGKVRALHASPDGAWLAVLDRCGEAAAPFLPPGTGSCDLEVVPSAGGARVRVAGAVTTLPQGVAWADRLAALAQYDYPSGSGTLVEWRPGAAAREIAGGVSFYAFGAGGELAFVAAGELSVATADAPPRVVPGTTGAASFELAPLASPRGAGGSPVAVLVRRRAAAGGELLAVPASGRARAVAAPVADYGYARRGDRFAFTVVQRDGAELRVSTARLDARAAAVARGVRAFAFAPEGDALAYVSDALPGKQGDLHVRDGRGADRLLGKDVGEFGWATAAARLVWLEGYDPRVRSGTVGAGGPDLAPRTFGAHVSDVAISSDGRHVAFLQHTTRGGYSVDLRLAHLDAPGPPRADLVSAGVFGFAFSPDARWLYYRTRCTENADACDVERIPAGGLPAGAKPQVIAQGPRSFDLDPRDPERVVLAWKRGDGDALDLGVWDHGALVRVDTRVLAGSAQLLGPDGRRIAYAVVDPARAGVYVAALPERRAEAAPPPSVDGR</sequence>
<organism evidence="1 2">
    <name type="scientific">Anaeromyxobacter oryzae</name>
    <dbReference type="NCBI Taxonomy" id="2918170"/>
    <lineage>
        <taxon>Bacteria</taxon>
        <taxon>Pseudomonadati</taxon>
        <taxon>Myxococcota</taxon>
        <taxon>Myxococcia</taxon>
        <taxon>Myxococcales</taxon>
        <taxon>Cystobacterineae</taxon>
        <taxon>Anaeromyxobacteraceae</taxon>
        <taxon>Anaeromyxobacter</taxon>
    </lineage>
</organism>
<keyword evidence="2" id="KW-1185">Reference proteome</keyword>
<gene>
    <name evidence="1" type="ORF">AMOR_49300</name>
</gene>
<evidence type="ECO:0000313" key="2">
    <source>
        <dbReference type="Proteomes" id="UP001162891"/>
    </source>
</evidence>
<dbReference type="Gene3D" id="2.120.10.30">
    <property type="entry name" value="TolB, C-terminal domain"/>
    <property type="match status" value="1"/>
</dbReference>
<reference evidence="2" key="1">
    <citation type="journal article" date="2022" name="Int. J. Syst. Evol. Microbiol.">
        <title>Anaeromyxobacter oryzae sp. nov., Anaeromyxobacter diazotrophicus sp. nov. and Anaeromyxobacter paludicola sp. nov., isolated from paddy soils.</title>
        <authorList>
            <person name="Itoh H."/>
            <person name="Xu Z."/>
            <person name="Mise K."/>
            <person name="Masuda Y."/>
            <person name="Ushijima N."/>
            <person name="Hayakawa C."/>
            <person name="Shiratori Y."/>
            <person name="Senoo K."/>
        </authorList>
    </citation>
    <scope>NUCLEOTIDE SEQUENCE [LARGE SCALE GENOMIC DNA]</scope>
    <source>
        <strain evidence="2">Red232</strain>
    </source>
</reference>
<dbReference type="PROSITE" id="PS51257">
    <property type="entry name" value="PROKAR_LIPOPROTEIN"/>
    <property type="match status" value="1"/>
</dbReference>
<name>A0ABN6MY88_9BACT</name>
<accession>A0ABN6MY88</accession>
<dbReference type="EMBL" id="AP025591">
    <property type="protein sequence ID" value="BDG05934.1"/>
    <property type="molecule type" value="Genomic_DNA"/>
</dbReference>